<reference evidence="2 3" key="1">
    <citation type="journal article" date="2019" name="Int. J. Syst. Evol. Microbiol.">
        <title>The Global Catalogue of Microorganisms (GCM) 10K type strain sequencing project: providing services to taxonomists for standard genome sequencing and annotation.</title>
        <authorList>
            <consortium name="The Broad Institute Genomics Platform"/>
            <consortium name="The Broad Institute Genome Sequencing Center for Infectious Disease"/>
            <person name="Wu L."/>
            <person name="Ma J."/>
        </authorList>
    </citation>
    <scope>NUCLEOTIDE SEQUENCE [LARGE SCALE GENOMIC DNA]</scope>
    <source>
        <strain evidence="2 3">JCM 15134</strain>
    </source>
</reference>
<dbReference type="InterPro" id="IPR032710">
    <property type="entry name" value="NTF2-like_dom_sf"/>
</dbReference>
<gene>
    <name evidence="2" type="ORF">GCM10009104_20050</name>
</gene>
<dbReference type="EMBL" id="BAAAET010000002">
    <property type="protein sequence ID" value="GAA0692844.1"/>
    <property type="molecule type" value="Genomic_DNA"/>
</dbReference>
<dbReference type="InterPro" id="IPR037401">
    <property type="entry name" value="SnoaL-like"/>
</dbReference>
<protein>
    <submittedName>
        <fullName evidence="2">Nuclear transport factor 2 family protein</fullName>
    </submittedName>
</protein>
<evidence type="ECO:0000313" key="3">
    <source>
        <dbReference type="Proteomes" id="UP001499915"/>
    </source>
</evidence>
<accession>A0ABN1I6N6</accession>
<organism evidence="2 3">
    <name type="scientific">Marinobacterium maritimum</name>
    <dbReference type="NCBI Taxonomy" id="500162"/>
    <lineage>
        <taxon>Bacteria</taxon>
        <taxon>Pseudomonadati</taxon>
        <taxon>Pseudomonadota</taxon>
        <taxon>Gammaproteobacteria</taxon>
        <taxon>Oceanospirillales</taxon>
        <taxon>Oceanospirillaceae</taxon>
        <taxon>Marinobacterium</taxon>
    </lineage>
</organism>
<comment type="caution">
    <text evidence="2">The sequence shown here is derived from an EMBL/GenBank/DDBJ whole genome shotgun (WGS) entry which is preliminary data.</text>
</comment>
<dbReference type="SUPFAM" id="SSF54427">
    <property type="entry name" value="NTF2-like"/>
    <property type="match status" value="1"/>
</dbReference>
<proteinExistence type="predicted"/>
<feature type="domain" description="SnoaL-like" evidence="1">
    <location>
        <begin position="16"/>
        <end position="116"/>
    </location>
</feature>
<name>A0ABN1I6N6_9GAMM</name>
<dbReference type="Proteomes" id="UP001499915">
    <property type="component" value="Unassembled WGS sequence"/>
</dbReference>
<sequence length="147" mass="17018">MTVSHREQCLHDYGQAFATLTPHSVDALCRRVSLDVHFRDPFNDLYGRDVLRALLLDMFERAGRPAFSVDEINWHEDTAVGWLRWHFSAQLPVIGQLDVEGCSRVSLDPNGLITEHLDYWDSAPIYFRLPLLGALLRRIRQRISMQD</sequence>
<dbReference type="RefSeq" id="WP_343805457.1">
    <property type="nucleotide sequence ID" value="NZ_BAAAET010000002.1"/>
</dbReference>
<dbReference type="Gene3D" id="3.10.450.50">
    <property type="match status" value="1"/>
</dbReference>
<evidence type="ECO:0000259" key="1">
    <source>
        <dbReference type="Pfam" id="PF12680"/>
    </source>
</evidence>
<keyword evidence="3" id="KW-1185">Reference proteome</keyword>
<evidence type="ECO:0000313" key="2">
    <source>
        <dbReference type="EMBL" id="GAA0692844.1"/>
    </source>
</evidence>
<dbReference type="Pfam" id="PF12680">
    <property type="entry name" value="SnoaL_2"/>
    <property type="match status" value="1"/>
</dbReference>